<proteinExistence type="predicted"/>
<feature type="region of interest" description="Disordered" evidence="1">
    <location>
        <begin position="1"/>
        <end position="25"/>
    </location>
</feature>
<dbReference type="AlphaFoldDB" id="A0A9Q0NHL3"/>
<dbReference type="Proteomes" id="UP001151699">
    <property type="component" value="Chromosome A"/>
</dbReference>
<sequence>MDSSSSSTDNIIEEKPLIIVHTSHR</sequence>
<evidence type="ECO:0000313" key="3">
    <source>
        <dbReference type="Proteomes" id="UP001151699"/>
    </source>
</evidence>
<comment type="caution">
    <text evidence="2">The sequence shown here is derived from an EMBL/GenBank/DDBJ whole genome shotgun (WGS) entry which is preliminary data.</text>
</comment>
<name>A0A9Q0NHL3_9DIPT</name>
<accession>A0A9Q0NHL3</accession>
<dbReference type="EMBL" id="WJQU01000001">
    <property type="protein sequence ID" value="KAJ6649816.1"/>
    <property type="molecule type" value="Genomic_DNA"/>
</dbReference>
<organism evidence="2 3">
    <name type="scientific">Pseudolycoriella hygida</name>
    <dbReference type="NCBI Taxonomy" id="35572"/>
    <lineage>
        <taxon>Eukaryota</taxon>
        <taxon>Metazoa</taxon>
        <taxon>Ecdysozoa</taxon>
        <taxon>Arthropoda</taxon>
        <taxon>Hexapoda</taxon>
        <taxon>Insecta</taxon>
        <taxon>Pterygota</taxon>
        <taxon>Neoptera</taxon>
        <taxon>Endopterygota</taxon>
        <taxon>Diptera</taxon>
        <taxon>Nematocera</taxon>
        <taxon>Sciaroidea</taxon>
        <taxon>Sciaridae</taxon>
        <taxon>Pseudolycoriella</taxon>
    </lineage>
</organism>
<reference evidence="2" key="1">
    <citation type="submission" date="2022-07" db="EMBL/GenBank/DDBJ databases">
        <authorList>
            <person name="Trinca V."/>
            <person name="Uliana J.V.C."/>
            <person name="Torres T.T."/>
            <person name="Ward R.J."/>
            <person name="Monesi N."/>
        </authorList>
    </citation>
    <scope>NUCLEOTIDE SEQUENCE</scope>
    <source>
        <strain evidence="2">HSMRA1968</strain>
        <tissue evidence="2">Whole embryos</tissue>
    </source>
</reference>
<keyword evidence="3" id="KW-1185">Reference proteome</keyword>
<evidence type="ECO:0000313" key="2">
    <source>
        <dbReference type="EMBL" id="KAJ6649816.1"/>
    </source>
</evidence>
<evidence type="ECO:0000256" key="1">
    <source>
        <dbReference type="SAM" id="MobiDB-lite"/>
    </source>
</evidence>
<feature type="compositionally biased region" description="Polar residues" evidence="1">
    <location>
        <begin position="1"/>
        <end position="10"/>
    </location>
</feature>
<gene>
    <name evidence="2" type="ORF">Bhyg_05056</name>
</gene>
<protein>
    <submittedName>
        <fullName evidence="2">Uncharacterized protein</fullName>
    </submittedName>
</protein>